<dbReference type="EMBL" id="JAVHNQ010000003">
    <property type="protein sequence ID" value="KAK6353078.1"/>
    <property type="molecule type" value="Genomic_DNA"/>
</dbReference>
<comment type="similarity">
    <text evidence="1">Belongs to the aegerolysin family.</text>
</comment>
<evidence type="ECO:0000256" key="1">
    <source>
        <dbReference type="ARBA" id="ARBA00010795"/>
    </source>
</evidence>
<reference evidence="2 3" key="1">
    <citation type="submission" date="2019-10" db="EMBL/GenBank/DDBJ databases">
        <authorList>
            <person name="Palmer J.M."/>
        </authorList>
    </citation>
    <scope>NUCLEOTIDE SEQUENCE [LARGE SCALE GENOMIC DNA]</scope>
    <source>
        <strain evidence="2 3">TWF696</strain>
    </source>
</reference>
<gene>
    <name evidence="2" type="ORF">TWF696_005068</name>
</gene>
<dbReference type="AlphaFoldDB" id="A0AAV9V188"/>
<keyword evidence="3" id="KW-1185">Reference proteome</keyword>
<name>A0AAV9V188_9PEZI</name>
<dbReference type="Pfam" id="PF06355">
    <property type="entry name" value="Aegerolysin"/>
    <property type="match status" value="1"/>
</dbReference>
<dbReference type="InterPro" id="IPR009413">
    <property type="entry name" value="Aegerolysin-typ"/>
</dbReference>
<sequence length="137" mass="15399">MGYGQWCQITLANRTGKTITTKNLNHISGKFFEFPNPDKEIDPGSINNKDIADKKNLTFAHRGRENATYGCDASIEVWCDNTKICKLYWSVPHGSNKECELTATEKTSDDFVVNLPPYYKPGSMGSVTINFFYTGDN</sequence>
<evidence type="ECO:0000313" key="3">
    <source>
        <dbReference type="Proteomes" id="UP001375240"/>
    </source>
</evidence>
<dbReference type="Gene3D" id="2.60.270.50">
    <property type="match status" value="1"/>
</dbReference>
<accession>A0AAV9V188</accession>
<dbReference type="Proteomes" id="UP001375240">
    <property type="component" value="Unassembled WGS sequence"/>
</dbReference>
<protein>
    <submittedName>
        <fullName evidence="2">Uncharacterized protein</fullName>
    </submittedName>
</protein>
<organism evidence="2 3">
    <name type="scientific">Orbilia brochopaga</name>
    <dbReference type="NCBI Taxonomy" id="3140254"/>
    <lineage>
        <taxon>Eukaryota</taxon>
        <taxon>Fungi</taxon>
        <taxon>Dikarya</taxon>
        <taxon>Ascomycota</taxon>
        <taxon>Pezizomycotina</taxon>
        <taxon>Orbiliomycetes</taxon>
        <taxon>Orbiliales</taxon>
        <taxon>Orbiliaceae</taxon>
        <taxon>Orbilia</taxon>
    </lineage>
</organism>
<evidence type="ECO:0000313" key="2">
    <source>
        <dbReference type="EMBL" id="KAK6353078.1"/>
    </source>
</evidence>
<dbReference type="GO" id="GO:0019836">
    <property type="term" value="P:symbiont-mediated hemolysis of host erythrocyte"/>
    <property type="evidence" value="ECO:0007669"/>
    <property type="project" value="InterPro"/>
</dbReference>
<proteinExistence type="inferred from homology"/>
<comment type="caution">
    <text evidence="2">The sequence shown here is derived from an EMBL/GenBank/DDBJ whole genome shotgun (WGS) entry which is preliminary data.</text>
</comment>